<accession>A0A834KSU7</accession>
<dbReference type="AlphaFoldDB" id="A0A834KSU7"/>
<name>A0A834KSU7_VESPE</name>
<comment type="caution">
    <text evidence="1">The sequence shown here is derived from an EMBL/GenBank/DDBJ whole genome shotgun (WGS) entry which is preliminary data.</text>
</comment>
<organism evidence="1 2">
    <name type="scientific">Vespula pensylvanica</name>
    <name type="common">Western yellow jacket</name>
    <name type="synonym">Wasp</name>
    <dbReference type="NCBI Taxonomy" id="30213"/>
    <lineage>
        <taxon>Eukaryota</taxon>
        <taxon>Metazoa</taxon>
        <taxon>Ecdysozoa</taxon>
        <taxon>Arthropoda</taxon>
        <taxon>Hexapoda</taxon>
        <taxon>Insecta</taxon>
        <taxon>Pterygota</taxon>
        <taxon>Neoptera</taxon>
        <taxon>Endopterygota</taxon>
        <taxon>Hymenoptera</taxon>
        <taxon>Apocrita</taxon>
        <taxon>Aculeata</taxon>
        <taxon>Vespoidea</taxon>
        <taxon>Vespidae</taxon>
        <taxon>Vespinae</taxon>
        <taxon>Vespula</taxon>
    </lineage>
</organism>
<dbReference type="EMBL" id="JACSDY010000013">
    <property type="protein sequence ID" value="KAF7410624.1"/>
    <property type="molecule type" value="Genomic_DNA"/>
</dbReference>
<keyword evidence="2" id="KW-1185">Reference proteome</keyword>
<sequence length="189" mass="22020">MILNETTGLIVSTCSSVMISTFRSRDEKSFEIIISMTRKLETSETLNSAVLRKKRTSNFCQMPNKTKRRRPERTFVSWKSSLVRYNKLFTSTQKISLNYGTRTRLEFFEGSFTKKRRKVKCSGFWECKRNYITRAQSELHSSAITVHEIPARHNAQWKTLERDCEKSTLSTPFSTLISQCQAQVPAWRA</sequence>
<reference evidence="1" key="1">
    <citation type="journal article" date="2020" name="G3 (Bethesda)">
        <title>High-Quality Assemblies for Three Invasive Social Wasps from the &lt;i&gt;Vespula&lt;/i&gt; Genus.</title>
        <authorList>
            <person name="Harrop T.W.R."/>
            <person name="Guhlin J."/>
            <person name="McLaughlin G.M."/>
            <person name="Permina E."/>
            <person name="Stockwell P."/>
            <person name="Gilligan J."/>
            <person name="Le Lec M.F."/>
            <person name="Gruber M.A.M."/>
            <person name="Quinn O."/>
            <person name="Lovegrove M."/>
            <person name="Duncan E.J."/>
            <person name="Remnant E.J."/>
            <person name="Van Eeckhoven J."/>
            <person name="Graham B."/>
            <person name="Knapp R.A."/>
            <person name="Langford K.W."/>
            <person name="Kronenberg Z."/>
            <person name="Press M.O."/>
            <person name="Eacker S.M."/>
            <person name="Wilson-Rankin E.E."/>
            <person name="Purcell J."/>
            <person name="Lester P.J."/>
            <person name="Dearden P.K."/>
        </authorList>
    </citation>
    <scope>NUCLEOTIDE SEQUENCE</scope>
    <source>
        <strain evidence="1">Volc-1</strain>
    </source>
</reference>
<gene>
    <name evidence="1" type="ORF">H0235_013231</name>
</gene>
<protein>
    <submittedName>
        <fullName evidence="1">Uncharacterized protein</fullName>
    </submittedName>
</protein>
<evidence type="ECO:0000313" key="1">
    <source>
        <dbReference type="EMBL" id="KAF7410624.1"/>
    </source>
</evidence>
<proteinExistence type="predicted"/>
<dbReference type="Proteomes" id="UP000600918">
    <property type="component" value="Unassembled WGS sequence"/>
</dbReference>
<evidence type="ECO:0000313" key="2">
    <source>
        <dbReference type="Proteomes" id="UP000600918"/>
    </source>
</evidence>